<comment type="caution">
    <text evidence="1">The sequence shown here is derived from an EMBL/GenBank/DDBJ whole genome shotgun (WGS) entry which is preliminary data.</text>
</comment>
<keyword evidence="2" id="KW-1185">Reference proteome</keyword>
<dbReference type="PATRIC" id="fig|1292037.4.peg.275"/>
<gene>
    <name evidence="1" type="ORF">H480_01422</name>
</gene>
<accession>R1IIT8</accession>
<evidence type="ECO:0000313" key="1">
    <source>
        <dbReference type="EMBL" id="EOD70334.1"/>
    </source>
</evidence>
<organism evidence="1 2">
    <name type="scientific">Amycolatopsis vancoresmycina DSM 44592</name>
    <dbReference type="NCBI Taxonomy" id="1292037"/>
    <lineage>
        <taxon>Bacteria</taxon>
        <taxon>Bacillati</taxon>
        <taxon>Actinomycetota</taxon>
        <taxon>Actinomycetes</taxon>
        <taxon>Pseudonocardiales</taxon>
        <taxon>Pseudonocardiaceae</taxon>
        <taxon>Amycolatopsis</taxon>
    </lineage>
</organism>
<name>R1IIT8_9PSEU</name>
<reference evidence="1 2" key="1">
    <citation type="submission" date="2013-02" db="EMBL/GenBank/DDBJ databases">
        <title>Draft genome sequence of Amycolatopsis vancoresmycina strain DSM 44592T.</title>
        <authorList>
            <person name="Kumar S."/>
            <person name="Kaur N."/>
            <person name="Kaur C."/>
            <person name="Raghava G.P.S."/>
            <person name="Mayilraj S."/>
        </authorList>
    </citation>
    <scope>NUCLEOTIDE SEQUENCE [LARGE SCALE GENOMIC DNA]</scope>
    <source>
        <strain evidence="1 2">DSM 44592</strain>
    </source>
</reference>
<proteinExistence type="predicted"/>
<dbReference type="Proteomes" id="UP000014139">
    <property type="component" value="Unassembled WGS sequence"/>
</dbReference>
<evidence type="ECO:0000313" key="2">
    <source>
        <dbReference type="Proteomes" id="UP000014139"/>
    </source>
</evidence>
<dbReference type="AlphaFoldDB" id="R1IIT8"/>
<protein>
    <submittedName>
        <fullName evidence="1">Uncharacterized protein</fullName>
    </submittedName>
</protein>
<dbReference type="EMBL" id="AOUO01000017">
    <property type="protein sequence ID" value="EOD70334.1"/>
    <property type="molecule type" value="Genomic_DNA"/>
</dbReference>
<sequence length="181" mass="20361">MFRLIELLCALEYEGQPEGTFCHQQGVTCAPCVRNRTVGSNPSCVELLELRERSGACVVAAGKQSKNLGRFVTASSGFEARKECFQELYQLFVARLVREVPDTVCVGAECFQVRLGWASEHGAKSEVRAQQQAQWGCVRRSDLCSRRGRAWRQFGEGHFQHGRDTFQDVQALRRPDSAFDL</sequence>